<feature type="compositionally biased region" description="Polar residues" evidence="4">
    <location>
        <begin position="222"/>
        <end position="233"/>
    </location>
</feature>
<accession>A0A7M7MG71</accession>
<dbReference type="Proteomes" id="UP000594260">
    <property type="component" value="Unplaced"/>
</dbReference>
<dbReference type="KEGG" id="vde:111249631"/>
<evidence type="ECO:0000256" key="2">
    <source>
        <dbReference type="ARBA" id="ARBA00023054"/>
    </source>
</evidence>
<dbReference type="InterPro" id="IPR010754">
    <property type="entry name" value="OPA3-like"/>
</dbReference>
<dbReference type="FunCoup" id="A0A7M7MG71">
    <property type="interactions" value="856"/>
</dbReference>
<dbReference type="PANTHER" id="PTHR12499">
    <property type="entry name" value="OPTIC ATROPHY 3 PROTEIN OPA3"/>
    <property type="match status" value="1"/>
</dbReference>
<sequence length="233" mass="25828">MAVGAFPLAKLGALFLKQLSKPLANKLKIRAKNSPFFRRWVCMPPAQFYHWCEVKIKVRILNLGKPSAVKPLNEREAIDLGAELLGEAIIFAVAAGTITAEYLRQSRNERAKEETKEDRYHRLTHELEELQLLVARQEVEIRHLSRLVGTPVRQIVPVVEPNPAARKEGSTYVSLDQAVENAKAAMGKEISCVEDAKPSTSTAAGSCRVSFHEQGTDPGKTKGTTQFPVNSKK</sequence>
<dbReference type="RefSeq" id="XP_022659469.1">
    <property type="nucleotide sequence ID" value="XM_022803734.1"/>
</dbReference>
<keyword evidence="2 3" id="KW-0175">Coiled coil</keyword>
<evidence type="ECO:0000313" key="6">
    <source>
        <dbReference type="Proteomes" id="UP000594260"/>
    </source>
</evidence>
<dbReference type="EnsemblMetazoa" id="XM_022803734">
    <property type="protein sequence ID" value="XP_022659469"/>
    <property type="gene ID" value="LOC111249631"/>
</dbReference>
<dbReference type="AlphaFoldDB" id="A0A7M7MG71"/>
<proteinExistence type="inferred from homology"/>
<evidence type="ECO:0000313" key="5">
    <source>
        <dbReference type="EnsemblMetazoa" id="XP_022659469"/>
    </source>
</evidence>
<dbReference type="GO" id="GO:0019216">
    <property type="term" value="P:regulation of lipid metabolic process"/>
    <property type="evidence" value="ECO:0007669"/>
    <property type="project" value="TreeGrafter"/>
</dbReference>
<dbReference type="PANTHER" id="PTHR12499:SF0">
    <property type="entry name" value="OPTIC ATROPHY 3 PROTEIN"/>
    <property type="match status" value="1"/>
</dbReference>
<dbReference type="OMA" id="KMYVMNL"/>
<dbReference type="GeneID" id="111249631"/>
<dbReference type="InParanoid" id="A0A7M7MG71"/>
<dbReference type="GO" id="GO:0005739">
    <property type="term" value="C:mitochondrion"/>
    <property type="evidence" value="ECO:0007669"/>
    <property type="project" value="TreeGrafter"/>
</dbReference>
<organism evidence="5 6">
    <name type="scientific">Varroa destructor</name>
    <name type="common">Honeybee mite</name>
    <dbReference type="NCBI Taxonomy" id="109461"/>
    <lineage>
        <taxon>Eukaryota</taxon>
        <taxon>Metazoa</taxon>
        <taxon>Ecdysozoa</taxon>
        <taxon>Arthropoda</taxon>
        <taxon>Chelicerata</taxon>
        <taxon>Arachnida</taxon>
        <taxon>Acari</taxon>
        <taxon>Parasitiformes</taxon>
        <taxon>Mesostigmata</taxon>
        <taxon>Gamasina</taxon>
        <taxon>Dermanyssoidea</taxon>
        <taxon>Varroidae</taxon>
        <taxon>Varroa</taxon>
    </lineage>
</organism>
<evidence type="ECO:0008006" key="7">
    <source>
        <dbReference type="Google" id="ProtNLM"/>
    </source>
</evidence>
<name>A0A7M7MG71_VARDE</name>
<keyword evidence="6" id="KW-1185">Reference proteome</keyword>
<feature type="coiled-coil region" evidence="3">
    <location>
        <begin position="113"/>
        <end position="147"/>
    </location>
</feature>
<dbReference type="OrthoDB" id="2129069at2759"/>
<dbReference type="Pfam" id="PF07047">
    <property type="entry name" value="OPA3"/>
    <property type="match status" value="1"/>
</dbReference>
<feature type="region of interest" description="Disordered" evidence="4">
    <location>
        <begin position="197"/>
        <end position="233"/>
    </location>
</feature>
<reference evidence="5" key="1">
    <citation type="submission" date="2021-01" db="UniProtKB">
        <authorList>
            <consortium name="EnsemblMetazoa"/>
        </authorList>
    </citation>
    <scope>IDENTIFICATION</scope>
</reference>
<comment type="similarity">
    <text evidence="1">Belongs to the OPA3 family.</text>
</comment>
<evidence type="ECO:0000256" key="4">
    <source>
        <dbReference type="SAM" id="MobiDB-lite"/>
    </source>
</evidence>
<protein>
    <recommendedName>
        <fullName evidence="7">OPA3-like protein</fullName>
    </recommendedName>
</protein>
<evidence type="ECO:0000256" key="3">
    <source>
        <dbReference type="SAM" id="Coils"/>
    </source>
</evidence>
<evidence type="ECO:0000256" key="1">
    <source>
        <dbReference type="ARBA" id="ARBA00007584"/>
    </source>
</evidence>